<dbReference type="InterPro" id="IPR057620">
    <property type="entry name" value="POT1A/B-like_OB"/>
</dbReference>
<evidence type="ECO:0000256" key="8">
    <source>
        <dbReference type="ARBA" id="ARBA00023242"/>
    </source>
</evidence>
<dbReference type="PANTHER" id="PTHR14513">
    <property type="entry name" value="PROTECTION OF TELOMERES 1"/>
    <property type="match status" value="1"/>
</dbReference>
<keyword evidence="7" id="KW-0238">DNA-binding</keyword>
<dbReference type="InterPro" id="IPR011564">
    <property type="entry name" value="Telomer_end-bd_POT1/Cdc13"/>
</dbReference>
<dbReference type="AlphaFoldDB" id="A0A6U0FJG1"/>
<evidence type="ECO:0000256" key="4">
    <source>
        <dbReference type="ARBA" id="ARBA00015253"/>
    </source>
</evidence>
<comment type="similarity">
    <text evidence="3">Belongs to the telombin family.</text>
</comment>
<dbReference type="GO" id="GO:0000783">
    <property type="term" value="C:nuclear telomere cap complex"/>
    <property type="evidence" value="ECO:0007669"/>
    <property type="project" value="TreeGrafter"/>
</dbReference>
<evidence type="ECO:0000256" key="2">
    <source>
        <dbReference type="ARBA" id="ARBA00004574"/>
    </source>
</evidence>
<keyword evidence="5" id="KW-0158">Chromosome</keyword>
<dbReference type="SMART" id="SM00976">
    <property type="entry name" value="Telo_bind"/>
    <property type="match status" value="1"/>
</dbReference>
<evidence type="ECO:0000256" key="6">
    <source>
        <dbReference type="ARBA" id="ARBA00022895"/>
    </source>
</evidence>
<accession>A0A6U0FJG1</accession>
<evidence type="ECO:0000259" key="9">
    <source>
        <dbReference type="SMART" id="SM00976"/>
    </source>
</evidence>
<dbReference type="GO" id="GO:0098505">
    <property type="term" value="F:G-rich strand telomeric DNA binding"/>
    <property type="evidence" value="ECO:0007669"/>
    <property type="project" value="TreeGrafter"/>
</dbReference>
<dbReference type="SUPFAM" id="SSF50249">
    <property type="entry name" value="Nucleic acid-binding proteins"/>
    <property type="match status" value="2"/>
</dbReference>
<dbReference type="Pfam" id="PF16686">
    <property type="entry name" value="POT1PC"/>
    <property type="match status" value="1"/>
</dbReference>
<organism evidence="10">
    <name type="scientific">Ostreococcus mediterraneus</name>
    <dbReference type="NCBI Taxonomy" id="1486918"/>
    <lineage>
        <taxon>Eukaryota</taxon>
        <taxon>Viridiplantae</taxon>
        <taxon>Chlorophyta</taxon>
        <taxon>Mamiellophyceae</taxon>
        <taxon>Mamiellales</taxon>
        <taxon>Bathycoccaceae</taxon>
        <taxon>Ostreococcus</taxon>
    </lineage>
</organism>
<feature type="domain" description="Telomeric single stranded DNA binding POT1/Cdc13" evidence="9">
    <location>
        <begin position="7"/>
        <end position="165"/>
    </location>
</feature>
<reference evidence="10" key="1">
    <citation type="submission" date="2021-01" db="EMBL/GenBank/DDBJ databases">
        <authorList>
            <person name="Corre E."/>
            <person name="Pelletier E."/>
            <person name="Niang G."/>
            <person name="Scheremetjew M."/>
            <person name="Finn R."/>
            <person name="Kale V."/>
            <person name="Holt S."/>
            <person name="Cochrane G."/>
            <person name="Meng A."/>
            <person name="Brown T."/>
            <person name="Cohen L."/>
        </authorList>
    </citation>
    <scope>NUCLEOTIDE SEQUENCE</scope>
    <source>
        <strain evidence="10">Clade-D-RCC2572</strain>
    </source>
</reference>
<sequence length="516" mass="58401">MYQYETCQSMWLNRGHSFDQRQYVNVYGVVSDPTAVAKTRGSDSKMTLKIFDETTSTQGVVYGSADDLGRVPSSIQVTFFDSNPYELPRPAEGDIIRIHRLTAQMFNGKPQFICKTGALNGAGTSKSAWCLFHGDGESTEPYAQSSQNASVSDGRRINALREYARRAQTLPFMDEFGSKDPDNKLRRICDIKQQEFFDLYCLILDAHFVEGSDGSYVMLVWDGTDAPPLPPSMTTALSEQRNEMNVDHRDLELESDLDKQQFYAHGFLKNGQDELPEKENHAMPRIGSAFPIFMHSSKVELDEIPNAGEWVKIRNLNTQVVRGQLQGFVRRETSFVRNKKALPDLIRQYDERKLNNVVAAWGAPHNSPALTVTTHPNMRYSTIREMLLSKPPMRHKLRVVIRGFSPDVEKMCTPKPGTASGFQYGVCLRVIDGTDTVDVYVAGEEAERFFHNITPADLKKDAKTRERVASRLARLTKHEQLERTAPWIDLCVMQYIVRDAQSAKRCFQVFGTSIVS</sequence>
<evidence type="ECO:0000256" key="1">
    <source>
        <dbReference type="ARBA" id="ARBA00004123"/>
    </source>
</evidence>
<dbReference type="Gene3D" id="2.40.50.140">
    <property type="entry name" value="Nucleic acid-binding proteins"/>
    <property type="match status" value="3"/>
</dbReference>
<dbReference type="Pfam" id="PF02765">
    <property type="entry name" value="POT1"/>
    <property type="match status" value="1"/>
</dbReference>
<evidence type="ECO:0000313" key="10">
    <source>
        <dbReference type="EMBL" id="CAD8589050.1"/>
    </source>
</evidence>
<evidence type="ECO:0000313" key="11">
    <source>
        <dbReference type="EMBL" id="CAD8589051.1"/>
    </source>
</evidence>
<dbReference type="EMBL" id="HBEW01008649">
    <property type="protein sequence ID" value="CAD8589050.1"/>
    <property type="molecule type" value="Transcribed_RNA"/>
</dbReference>
<keyword evidence="6" id="KW-0779">Telomere</keyword>
<dbReference type="InterPro" id="IPR032042">
    <property type="entry name" value="POT1PC"/>
</dbReference>
<dbReference type="PANTHER" id="PTHR14513:SF0">
    <property type="entry name" value="PROTECTION OF TELOMERES PROTEIN 1"/>
    <property type="match status" value="1"/>
</dbReference>
<name>A0A6U0FJG1_9CHLO</name>
<dbReference type="Pfam" id="PF25507">
    <property type="entry name" value="OB_POT1A"/>
    <property type="match status" value="1"/>
</dbReference>
<proteinExistence type="inferred from homology"/>
<dbReference type="InterPro" id="IPR028389">
    <property type="entry name" value="POT1"/>
</dbReference>
<gene>
    <name evidence="10" type="ORF">OMED0929_LOCUS7282</name>
    <name evidence="11" type="ORF">OMED0929_LOCUS7283</name>
</gene>
<dbReference type="GO" id="GO:0010521">
    <property type="term" value="F:telomerase inhibitor activity"/>
    <property type="evidence" value="ECO:0007669"/>
    <property type="project" value="TreeGrafter"/>
</dbReference>
<evidence type="ECO:0000256" key="3">
    <source>
        <dbReference type="ARBA" id="ARBA00008442"/>
    </source>
</evidence>
<dbReference type="EMBL" id="HBEW01008650">
    <property type="protein sequence ID" value="CAD8589051.1"/>
    <property type="molecule type" value="Transcribed_RNA"/>
</dbReference>
<evidence type="ECO:0000256" key="5">
    <source>
        <dbReference type="ARBA" id="ARBA00022454"/>
    </source>
</evidence>
<dbReference type="InterPro" id="IPR012340">
    <property type="entry name" value="NA-bd_OB-fold"/>
</dbReference>
<dbReference type="GO" id="GO:0016233">
    <property type="term" value="P:telomere capping"/>
    <property type="evidence" value="ECO:0007669"/>
    <property type="project" value="TreeGrafter"/>
</dbReference>
<comment type="subcellular location">
    <subcellularLocation>
        <location evidence="2">Chromosome</location>
        <location evidence="2">Telomere</location>
    </subcellularLocation>
    <subcellularLocation>
        <location evidence="1">Nucleus</location>
    </subcellularLocation>
</comment>
<protein>
    <recommendedName>
        <fullName evidence="4">Protection of telomeres protein 1</fullName>
    </recommendedName>
</protein>
<evidence type="ECO:0000256" key="7">
    <source>
        <dbReference type="ARBA" id="ARBA00023125"/>
    </source>
</evidence>
<keyword evidence="8" id="KW-0539">Nucleus</keyword>
<dbReference type="CDD" id="cd04497">
    <property type="entry name" value="hPOT1_OB1_like"/>
    <property type="match status" value="1"/>
</dbReference>
<dbReference type="GO" id="GO:0032210">
    <property type="term" value="P:regulation of telomere maintenance via telomerase"/>
    <property type="evidence" value="ECO:0007669"/>
    <property type="project" value="TreeGrafter"/>
</dbReference>